<dbReference type="GO" id="GO:0000407">
    <property type="term" value="C:phagophore assembly site"/>
    <property type="evidence" value="ECO:0007669"/>
    <property type="project" value="TreeGrafter"/>
</dbReference>
<dbReference type="Pfam" id="PF07855">
    <property type="entry name" value="ATG101"/>
    <property type="match status" value="1"/>
</dbReference>
<name>A0A7S1JF05_9EUGL</name>
<dbReference type="PANTHER" id="PTHR13292:SF0">
    <property type="entry name" value="AUTOPHAGY-RELATED PROTEIN 101"/>
    <property type="match status" value="1"/>
</dbReference>
<proteinExistence type="inferred from homology"/>
<dbReference type="EMBL" id="HBGA01143928">
    <property type="protein sequence ID" value="CAD9041478.1"/>
    <property type="molecule type" value="Transcribed_RNA"/>
</dbReference>
<evidence type="ECO:0000256" key="1">
    <source>
        <dbReference type="ARBA" id="ARBA00007130"/>
    </source>
</evidence>
<dbReference type="GO" id="GO:0000045">
    <property type="term" value="P:autophagosome assembly"/>
    <property type="evidence" value="ECO:0007669"/>
    <property type="project" value="TreeGrafter"/>
</dbReference>
<evidence type="ECO:0000313" key="4">
    <source>
        <dbReference type="EMBL" id="CAD9041478.1"/>
    </source>
</evidence>
<organism evidence="4">
    <name type="scientific">Eutreptiella gymnastica</name>
    <dbReference type="NCBI Taxonomy" id="73025"/>
    <lineage>
        <taxon>Eukaryota</taxon>
        <taxon>Discoba</taxon>
        <taxon>Euglenozoa</taxon>
        <taxon>Euglenida</taxon>
        <taxon>Spirocuta</taxon>
        <taxon>Euglenophyceae</taxon>
        <taxon>Eutreptiales</taxon>
        <taxon>Eutreptiaceae</taxon>
        <taxon>Eutreptiella</taxon>
    </lineage>
</organism>
<evidence type="ECO:0000256" key="3">
    <source>
        <dbReference type="ARBA" id="ARBA00023006"/>
    </source>
</evidence>
<dbReference type="GO" id="GO:1990316">
    <property type="term" value="C:Atg1/ULK1 kinase complex"/>
    <property type="evidence" value="ECO:0007669"/>
    <property type="project" value="TreeGrafter"/>
</dbReference>
<comment type="similarity">
    <text evidence="1">Belongs to the ATG101 family.</text>
</comment>
<keyword evidence="3" id="KW-0072">Autophagy</keyword>
<gene>
    <name evidence="4" type="ORF">EGYM00392_LOCUS52653</name>
</gene>
<protein>
    <recommendedName>
        <fullName evidence="2">Autophagy-related protein 101</fullName>
    </recommendedName>
</protein>
<dbReference type="InterPro" id="IPR012445">
    <property type="entry name" value="ATG101"/>
</dbReference>
<dbReference type="PANTHER" id="PTHR13292">
    <property type="entry name" value="AUTOPHAGY-RELATED PROTEIN 101"/>
    <property type="match status" value="1"/>
</dbReference>
<dbReference type="GO" id="GO:0019901">
    <property type="term" value="F:protein kinase binding"/>
    <property type="evidence" value="ECO:0007669"/>
    <property type="project" value="TreeGrafter"/>
</dbReference>
<reference evidence="4" key="1">
    <citation type="submission" date="2021-01" db="EMBL/GenBank/DDBJ databases">
        <authorList>
            <person name="Corre E."/>
            <person name="Pelletier E."/>
            <person name="Niang G."/>
            <person name="Scheremetjew M."/>
            <person name="Finn R."/>
            <person name="Kale V."/>
            <person name="Holt S."/>
            <person name="Cochrane G."/>
            <person name="Meng A."/>
            <person name="Brown T."/>
            <person name="Cohen L."/>
        </authorList>
    </citation>
    <scope>NUCLEOTIDE SEQUENCE</scope>
    <source>
        <strain evidence="4">NIES-381</strain>
    </source>
</reference>
<dbReference type="AlphaFoldDB" id="A0A7S1JF05"/>
<sequence>MNCPSVSLDPLKVGEQHIKDVLRCLIHTILFQRVLGPAVPTPMPLEVECDMLETTYCKLADLAVDSQVEECVDSFCRTLKRKDVRRSLIVAFYRTGKKASTGWFAKPDKVFWEYWMINLQVMHDADNREHPLAQVQFKEDLKKDLVDRMKTIIKQTDAAIENNHVPPLKEGQCFPFEIQFDTQYQSWPSSLMEWVKYGNG</sequence>
<evidence type="ECO:0000256" key="2">
    <source>
        <dbReference type="ARBA" id="ARBA00018874"/>
    </source>
</evidence>
<accession>A0A7S1JF05</accession>